<dbReference type="PROSITE" id="PS51257">
    <property type="entry name" value="PROKAR_LIPOPROTEIN"/>
    <property type="match status" value="1"/>
</dbReference>
<evidence type="ECO:0000256" key="1">
    <source>
        <dbReference type="SAM" id="SignalP"/>
    </source>
</evidence>
<name>A0ABW5NTS3_9FLAO</name>
<evidence type="ECO:0000313" key="2">
    <source>
        <dbReference type="EMBL" id="MFD2601682.1"/>
    </source>
</evidence>
<organism evidence="2 3">
    <name type="scientific">Flavobacterium suzhouense</name>
    <dbReference type="NCBI Taxonomy" id="1529638"/>
    <lineage>
        <taxon>Bacteria</taxon>
        <taxon>Pseudomonadati</taxon>
        <taxon>Bacteroidota</taxon>
        <taxon>Flavobacteriia</taxon>
        <taxon>Flavobacteriales</taxon>
        <taxon>Flavobacteriaceae</taxon>
        <taxon>Flavobacterium</taxon>
    </lineage>
</organism>
<dbReference type="Proteomes" id="UP001597480">
    <property type="component" value="Unassembled WGS sequence"/>
</dbReference>
<gene>
    <name evidence="2" type="ORF">ACFSR3_06405</name>
</gene>
<dbReference type="RefSeq" id="WP_379820227.1">
    <property type="nucleotide sequence ID" value="NZ_JBHUMD010000007.1"/>
</dbReference>
<dbReference type="InterPro" id="IPR043741">
    <property type="entry name" value="DUF5686"/>
</dbReference>
<evidence type="ECO:0000313" key="3">
    <source>
        <dbReference type="Proteomes" id="UP001597480"/>
    </source>
</evidence>
<comment type="caution">
    <text evidence="2">The sequence shown here is derived from an EMBL/GenBank/DDBJ whole genome shotgun (WGS) entry which is preliminary data.</text>
</comment>
<feature type="signal peptide" evidence="1">
    <location>
        <begin position="1"/>
        <end position="19"/>
    </location>
</feature>
<accession>A0ABW5NTS3</accession>
<reference evidence="3" key="1">
    <citation type="journal article" date="2019" name="Int. J. Syst. Evol. Microbiol.">
        <title>The Global Catalogue of Microorganisms (GCM) 10K type strain sequencing project: providing services to taxonomists for standard genome sequencing and annotation.</title>
        <authorList>
            <consortium name="The Broad Institute Genomics Platform"/>
            <consortium name="The Broad Institute Genome Sequencing Center for Infectious Disease"/>
            <person name="Wu L."/>
            <person name="Ma J."/>
        </authorList>
    </citation>
    <scope>NUCLEOTIDE SEQUENCE [LARGE SCALE GENOMIC DNA]</scope>
    <source>
        <strain evidence="3">KCTC 42107</strain>
    </source>
</reference>
<keyword evidence="1" id="KW-0732">Signal</keyword>
<dbReference type="Pfam" id="PF18939">
    <property type="entry name" value="DUF5686"/>
    <property type="match status" value="1"/>
</dbReference>
<keyword evidence="3" id="KW-1185">Reference proteome</keyword>
<dbReference type="EMBL" id="JBHUMD010000007">
    <property type="protein sequence ID" value="MFD2601682.1"/>
    <property type="molecule type" value="Genomic_DNA"/>
</dbReference>
<protein>
    <submittedName>
        <fullName evidence="2">DUF5686 family protein</fullName>
    </submittedName>
</protein>
<dbReference type="Gene3D" id="2.50.20.10">
    <property type="entry name" value="Lipoprotein localisation LolA/LolB/LppX"/>
    <property type="match status" value="1"/>
</dbReference>
<proteinExistence type="predicted"/>
<sequence>MRLLTFLLFFISFACGAQSAITGIVKDSKTGEILPFPTIYQQNGKSVIGDVDGKFVLDHPQMHEIFTVDYVGYTERSFKITPGRIFYSVALEPTAGQLQEIVIGGENPAIEIIRKAIRGKIINDPQQKLNSFSYNTYERLIVTANPDSIAGALDSIYEYEKAARIFKKIDSTEYKFKKLIEKRHIYQTEKVSEFLFNKKQGLKENVLATRMAGFKQPLYEFIGLKLQSYSVYTDKIDILETKYAGPLASDALKEYHYKILDTVTIDGRNTYMLYFTPKDKNKKKKLDGIVYLDMQNYGVAKTIFRVKNVIDVTSTHFFSYEKEKGIWFPDRKTLKIVKGNNKQDIKILGETIKFDAEGTGKRKRDTEPTDLIYVYSEAGNFDKKFDIPVTIRRTGVAIDIKKEAINRPEDYWNNFRPDTLDTRSLTTYTAMDSIVAKENWEQIIIKGKRIINGYFPAGPIDIDLQKIIKYNNYEGFRPGLGFVTNNKFAETFRLSGYGAYGTKDGVFKYGMGGAVRVGNFSNSWIGFNYADDITEIASTSFATDKKVFKIYDPRLLNLLTFYNHQTYMGYIETKILPKTESRWQLERSRIDPKFGYTYIPENTPYTLFYLTLATVSVQWNPFSDFMQTPTGRIESEKRYPKFTFQYTQSLGGLLDSDFSFSKFDARAEYEQKYLNGQKTSALIQSGLALGDTPLTHLYSTSPNNLSKDGVLARINFASKNGFETMYFNEFFSSQYITGQLRHSFRKFTISGILKMAPALVTRAAWGSMDNKNDHIGASFNTLEKGYYESGVELNEILSIAGISAFYRYGPYHLPQFEKNIAVKITFVLNLF</sequence>
<feature type="chain" id="PRO_5047187849" evidence="1">
    <location>
        <begin position="20"/>
        <end position="831"/>
    </location>
</feature>